<feature type="transmembrane region" description="Helical" evidence="5">
    <location>
        <begin position="210"/>
        <end position="239"/>
    </location>
</feature>
<keyword evidence="4 5" id="KW-0472">Membrane</keyword>
<dbReference type="PANTHER" id="PTHR37422:SF13">
    <property type="entry name" value="LIPOPOLYSACCHARIDE BIOSYNTHESIS PROTEIN PA4999-RELATED"/>
    <property type="match status" value="1"/>
</dbReference>
<organism evidence="7 8">
    <name type="scientific">Brumicola pallidula DSM 14239 = ACAM 615</name>
    <dbReference type="NCBI Taxonomy" id="1121922"/>
    <lineage>
        <taxon>Bacteria</taxon>
        <taxon>Pseudomonadati</taxon>
        <taxon>Pseudomonadota</taxon>
        <taxon>Gammaproteobacteria</taxon>
        <taxon>Alteromonadales</taxon>
        <taxon>Alteromonadaceae</taxon>
        <taxon>Brumicola</taxon>
    </lineage>
</organism>
<comment type="subcellular location">
    <subcellularLocation>
        <location evidence="1">Membrane</location>
        <topology evidence="1">Multi-pass membrane protein</topology>
    </subcellularLocation>
</comment>
<evidence type="ECO:0000256" key="4">
    <source>
        <dbReference type="ARBA" id="ARBA00023136"/>
    </source>
</evidence>
<gene>
    <name evidence="7" type="ORF">GPAL_2330</name>
</gene>
<dbReference type="InterPro" id="IPR051533">
    <property type="entry name" value="WaaL-like"/>
</dbReference>
<feature type="transmembrane region" description="Helical" evidence="5">
    <location>
        <begin position="354"/>
        <end position="374"/>
    </location>
</feature>
<feature type="transmembrane region" description="Helical" evidence="5">
    <location>
        <begin position="83"/>
        <end position="102"/>
    </location>
</feature>
<feature type="transmembrane region" description="Helical" evidence="5">
    <location>
        <begin position="29"/>
        <end position="49"/>
    </location>
</feature>
<dbReference type="GO" id="GO:0016020">
    <property type="term" value="C:membrane"/>
    <property type="evidence" value="ECO:0007669"/>
    <property type="project" value="UniProtKB-SubCell"/>
</dbReference>
<dbReference type="STRING" id="1121922.GCA_000428905_02704"/>
<evidence type="ECO:0000313" key="8">
    <source>
        <dbReference type="Proteomes" id="UP000006251"/>
    </source>
</evidence>
<feature type="transmembrane region" description="Helical" evidence="5">
    <location>
        <begin position="142"/>
        <end position="162"/>
    </location>
</feature>
<evidence type="ECO:0000256" key="2">
    <source>
        <dbReference type="ARBA" id="ARBA00022692"/>
    </source>
</evidence>
<evidence type="ECO:0000256" key="5">
    <source>
        <dbReference type="SAM" id="Phobius"/>
    </source>
</evidence>
<sequence length="427" mass="48930">MIFEITKILLTVISFFILVKGIKNSPNKYVQFLLIAFWLRFFLGAFHEFTYVPVIGPFSLTAFFSILVAAMGLLLIPKRTLFLKQLMLLYVFFATIFLSAAYNGLWTGFIIVLVKWLYFLVITCCLYLALNKSGITATFKPLLIAFFLPISLQIASVFLGARKATDNEGLAFSYIGGYFHESAFSMILVTFLVVLSLLKKQDVRSQTLLFLIGAIGILLTNYRTAIIAALPVLLIFFFSKAESKIEQKYRPYFILLFGFASLFLLSLFFTFNQERFADIGSVLGSIEDLIKAPFYYTEIEKDLFSARIYIWSQYLSAFFEADTWTHIFGFGPESYEGIFEKYAHNTFVSFLYEYGYLGSSVFILFNILLLKNAFLLRNKQISSRIFYSLIGFLILNLATMPLWALEGMIIYAMLISVIFSKKIVERV</sequence>
<reference evidence="8" key="1">
    <citation type="journal article" date="2014" name="Environ. Microbiol.">
        <title>Comparative genomics of the marine bacterial genus Glaciecola reveals the high degree of genomic diversity and genomic characteristic for cold adaptation.</title>
        <authorList>
            <person name="Qin Q.L."/>
            <person name="Xie B.B."/>
            <person name="Yu Y."/>
            <person name="Shu Y.L."/>
            <person name="Rong J.C."/>
            <person name="Zhang Y.J."/>
            <person name="Zhao D.L."/>
            <person name="Chen X.L."/>
            <person name="Zhang X.Y."/>
            <person name="Chen B."/>
            <person name="Zhou B.C."/>
            <person name="Zhang Y.Z."/>
        </authorList>
    </citation>
    <scope>NUCLEOTIDE SEQUENCE [LARGE SCALE GENOMIC DNA]</scope>
    <source>
        <strain evidence="8">ACAM 615</strain>
    </source>
</reference>
<protein>
    <recommendedName>
        <fullName evidence="6">O-antigen ligase-related domain-containing protein</fullName>
    </recommendedName>
</protein>
<dbReference type="RefSeq" id="WP_006011792.1">
    <property type="nucleotide sequence ID" value="NZ_AUAV01000014.1"/>
</dbReference>
<dbReference type="Pfam" id="PF04932">
    <property type="entry name" value="Wzy_C"/>
    <property type="match status" value="1"/>
</dbReference>
<dbReference type="OrthoDB" id="7827596at2"/>
<dbReference type="EMBL" id="BAEQ01000042">
    <property type="protein sequence ID" value="GAC29191.1"/>
    <property type="molecule type" value="Genomic_DNA"/>
</dbReference>
<feature type="transmembrane region" description="Helical" evidence="5">
    <location>
        <begin position="182"/>
        <end position="198"/>
    </location>
</feature>
<feature type="transmembrane region" description="Helical" evidence="5">
    <location>
        <begin position="55"/>
        <end position="76"/>
    </location>
</feature>
<feature type="transmembrane region" description="Helical" evidence="5">
    <location>
        <begin position="386"/>
        <end position="419"/>
    </location>
</feature>
<keyword evidence="8" id="KW-1185">Reference proteome</keyword>
<evidence type="ECO:0000256" key="3">
    <source>
        <dbReference type="ARBA" id="ARBA00022989"/>
    </source>
</evidence>
<evidence type="ECO:0000313" key="7">
    <source>
        <dbReference type="EMBL" id="GAC29191.1"/>
    </source>
</evidence>
<proteinExistence type="predicted"/>
<feature type="transmembrane region" description="Helical" evidence="5">
    <location>
        <begin position="251"/>
        <end position="271"/>
    </location>
</feature>
<name>K6YYZ0_9ALTE</name>
<evidence type="ECO:0000259" key="6">
    <source>
        <dbReference type="Pfam" id="PF04932"/>
    </source>
</evidence>
<dbReference type="PANTHER" id="PTHR37422">
    <property type="entry name" value="TEICHURONIC ACID BIOSYNTHESIS PROTEIN TUAE"/>
    <property type="match status" value="1"/>
</dbReference>
<feature type="transmembrane region" description="Helical" evidence="5">
    <location>
        <begin position="108"/>
        <end position="130"/>
    </location>
</feature>
<keyword evidence="3 5" id="KW-1133">Transmembrane helix</keyword>
<feature type="transmembrane region" description="Helical" evidence="5">
    <location>
        <begin position="6"/>
        <end position="22"/>
    </location>
</feature>
<feature type="domain" description="O-antigen ligase-related" evidence="6">
    <location>
        <begin position="208"/>
        <end position="363"/>
    </location>
</feature>
<comment type="caution">
    <text evidence="7">The sequence shown here is derived from an EMBL/GenBank/DDBJ whole genome shotgun (WGS) entry which is preliminary data.</text>
</comment>
<keyword evidence="2 5" id="KW-0812">Transmembrane</keyword>
<accession>K6YYZ0</accession>
<dbReference type="AlphaFoldDB" id="K6YYZ0"/>
<dbReference type="InterPro" id="IPR007016">
    <property type="entry name" value="O-antigen_ligase-rel_domated"/>
</dbReference>
<dbReference type="Proteomes" id="UP000006251">
    <property type="component" value="Unassembled WGS sequence"/>
</dbReference>
<evidence type="ECO:0000256" key="1">
    <source>
        <dbReference type="ARBA" id="ARBA00004141"/>
    </source>
</evidence>